<evidence type="ECO:0000313" key="2">
    <source>
        <dbReference type="EMBL" id="OLP74600.1"/>
    </source>
</evidence>
<evidence type="ECO:0000256" key="1">
    <source>
        <dbReference type="SAM" id="MobiDB-lite"/>
    </source>
</evidence>
<dbReference type="OrthoDB" id="18814at2759"/>
<reference evidence="2 3" key="1">
    <citation type="submission" date="2016-02" db="EMBL/GenBank/DDBJ databases">
        <title>Genome analysis of coral dinoflagellate symbionts highlights evolutionary adaptations to a symbiotic lifestyle.</title>
        <authorList>
            <person name="Aranda M."/>
            <person name="Li Y."/>
            <person name="Liew Y.J."/>
            <person name="Baumgarten S."/>
            <person name="Simakov O."/>
            <person name="Wilson M."/>
            <person name="Piel J."/>
            <person name="Ashoor H."/>
            <person name="Bougouffa S."/>
            <person name="Bajic V.B."/>
            <person name="Ryu T."/>
            <person name="Ravasi T."/>
            <person name="Bayer T."/>
            <person name="Micklem G."/>
            <person name="Kim H."/>
            <person name="Bhak J."/>
            <person name="Lajeunesse T.C."/>
            <person name="Voolstra C.R."/>
        </authorList>
    </citation>
    <scope>NUCLEOTIDE SEQUENCE [LARGE SCALE GENOMIC DNA]</scope>
    <source>
        <strain evidence="2 3">CCMP2467</strain>
    </source>
</reference>
<feature type="region of interest" description="Disordered" evidence="1">
    <location>
        <begin position="1"/>
        <end position="32"/>
    </location>
</feature>
<organism evidence="2 3">
    <name type="scientific">Symbiodinium microadriaticum</name>
    <name type="common">Dinoflagellate</name>
    <name type="synonym">Zooxanthella microadriatica</name>
    <dbReference type="NCBI Taxonomy" id="2951"/>
    <lineage>
        <taxon>Eukaryota</taxon>
        <taxon>Sar</taxon>
        <taxon>Alveolata</taxon>
        <taxon>Dinophyceae</taxon>
        <taxon>Suessiales</taxon>
        <taxon>Symbiodiniaceae</taxon>
        <taxon>Symbiodinium</taxon>
    </lineage>
</organism>
<accession>A0A1Q9BVI0</accession>
<protein>
    <submittedName>
        <fullName evidence="2">Uncharacterized protein</fullName>
    </submittedName>
</protein>
<proteinExistence type="predicted"/>
<dbReference type="AlphaFoldDB" id="A0A1Q9BVI0"/>
<keyword evidence="3" id="KW-1185">Reference proteome</keyword>
<name>A0A1Q9BVI0_SYMMI</name>
<gene>
    <name evidence="2" type="ORF">AK812_SmicGene45813</name>
</gene>
<feature type="non-terminal residue" evidence="2">
    <location>
        <position position="55"/>
    </location>
</feature>
<sequence length="55" mass="5980">MGTAAAGAAISPRSKGALQDEDELVEGSESSAPVSERLLWLYLFAFWSQFKPSEF</sequence>
<dbReference type="Proteomes" id="UP000186817">
    <property type="component" value="Unassembled WGS sequence"/>
</dbReference>
<evidence type="ECO:0000313" key="3">
    <source>
        <dbReference type="Proteomes" id="UP000186817"/>
    </source>
</evidence>
<dbReference type="EMBL" id="LSRX01003480">
    <property type="protein sequence ID" value="OLP74600.1"/>
    <property type="molecule type" value="Genomic_DNA"/>
</dbReference>
<comment type="caution">
    <text evidence="2">The sequence shown here is derived from an EMBL/GenBank/DDBJ whole genome shotgun (WGS) entry which is preliminary data.</text>
</comment>